<dbReference type="EMBL" id="CAJNDS010002844">
    <property type="protein sequence ID" value="CAE7616246.1"/>
    <property type="molecule type" value="Genomic_DNA"/>
</dbReference>
<evidence type="ECO:0000256" key="4">
    <source>
        <dbReference type="ARBA" id="ARBA00023136"/>
    </source>
</evidence>
<proteinExistence type="predicted"/>
<evidence type="ECO:0000256" key="3">
    <source>
        <dbReference type="ARBA" id="ARBA00022989"/>
    </source>
</evidence>
<dbReference type="Gene3D" id="1.10.287.70">
    <property type="match status" value="1"/>
</dbReference>
<dbReference type="InterPro" id="IPR005821">
    <property type="entry name" value="Ion_trans_dom"/>
</dbReference>
<name>A0A812V5Z6_9DINO</name>
<dbReference type="SUPFAM" id="SSF81324">
    <property type="entry name" value="Voltage-gated potassium channels"/>
    <property type="match status" value="1"/>
</dbReference>
<dbReference type="GO" id="GO:0005248">
    <property type="term" value="F:voltage-gated sodium channel activity"/>
    <property type="evidence" value="ECO:0007669"/>
    <property type="project" value="TreeGrafter"/>
</dbReference>
<keyword evidence="2 5" id="KW-0812">Transmembrane</keyword>
<reference evidence="7" key="1">
    <citation type="submission" date="2021-02" db="EMBL/GenBank/DDBJ databases">
        <authorList>
            <person name="Dougan E. K."/>
            <person name="Rhodes N."/>
            <person name="Thang M."/>
            <person name="Chan C."/>
        </authorList>
    </citation>
    <scope>NUCLEOTIDE SEQUENCE</scope>
</reference>
<dbReference type="Pfam" id="PF00520">
    <property type="entry name" value="Ion_trans"/>
    <property type="match status" value="1"/>
</dbReference>
<organism evidence="7 8">
    <name type="scientific">Symbiodinium natans</name>
    <dbReference type="NCBI Taxonomy" id="878477"/>
    <lineage>
        <taxon>Eukaryota</taxon>
        <taxon>Sar</taxon>
        <taxon>Alveolata</taxon>
        <taxon>Dinophyceae</taxon>
        <taxon>Suessiales</taxon>
        <taxon>Symbiodiniaceae</taxon>
        <taxon>Symbiodinium</taxon>
    </lineage>
</organism>
<dbReference type="PANTHER" id="PTHR10037:SF62">
    <property type="entry name" value="SODIUM CHANNEL PROTEIN 60E"/>
    <property type="match status" value="1"/>
</dbReference>
<feature type="transmembrane region" description="Helical" evidence="5">
    <location>
        <begin position="228"/>
        <end position="246"/>
    </location>
</feature>
<feature type="domain" description="EF-hand" evidence="6">
    <location>
        <begin position="582"/>
        <end position="617"/>
    </location>
</feature>
<keyword evidence="3 5" id="KW-1133">Transmembrane helix</keyword>
<feature type="transmembrane region" description="Helical" evidence="5">
    <location>
        <begin position="362"/>
        <end position="385"/>
    </location>
</feature>
<dbReference type="InterPro" id="IPR043203">
    <property type="entry name" value="VGCC_Ca_Na"/>
</dbReference>
<dbReference type="OrthoDB" id="411118at2759"/>
<accession>A0A812V5Z6</accession>
<dbReference type="AlphaFoldDB" id="A0A812V5Z6"/>
<keyword evidence="4 5" id="KW-0472">Membrane</keyword>
<dbReference type="InterPro" id="IPR027359">
    <property type="entry name" value="Volt_channel_dom_sf"/>
</dbReference>
<dbReference type="GO" id="GO:0001518">
    <property type="term" value="C:voltage-gated sodium channel complex"/>
    <property type="evidence" value="ECO:0007669"/>
    <property type="project" value="TreeGrafter"/>
</dbReference>
<feature type="transmembrane region" description="Helical" evidence="5">
    <location>
        <begin position="433"/>
        <end position="458"/>
    </location>
</feature>
<feature type="transmembrane region" description="Helical" evidence="5">
    <location>
        <begin position="470"/>
        <end position="487"/>
    </location>
</feature>
<dbReference type="Gene3D" id="1.20.120.350">
    <property type="entry name" value="Voltage-gated potassium channels. Chain C"/>
    <property type="match status" value="1"/>
</dbReference>
<dbReference type="InterPro" id="IPR002048">
    <property type="entry name" value="EF_hand_dom"/>
</dbReference>
<evidence type="ECO:0000313" key="7">
    <source>
        <dbReference type="EMBL" id="CAE7616246.1"/>
    </source>
</evidence>
<evidence type="ECO:0000313" key="8">
    <source>
        <dbReference type="Proteomes" id="UP000604046"/>
    </source>
</evidence>
<dbReference type="PROSITE" id="PS50222">
    <property type="entry name" value="EF_HAND_2"/>
    <property type="match status" value="1"/>
</dbReference>
<evidence type="ECO:0000256" key="5">
    <source>
        <dbReference type="SAM" id="Phobius"/>
    </source>
</evidence>
<evidence type="ECO:0000256" key="1">
    <source>
        <dbReference type="ARBA" id="ARBA00004141"/>
    </source>
</evidence>
<gene>
    <name evidence="7" type="primary">CACNA1S</name>
    <name evidence="7" type="ORF">SNAT2548_LOCUS35030</name>
</gene>
<keyword evidence="8" id="KW-1185">Reference proteome</keyword>
<evidence type="ECO:0000256" key="2">
    <source>
        <dbReference type="ARBA" id="ARBA00022692"/>
    </source>
</evidence>
<dbReference type="Proteomes" id="UP000604046">
    <property type="component" value="Unassembled WGS sequence"/>
</dbReference>
<evidence type="ECO:0000259" key="6">
    <source>
        <dbReference type="PROSITE" id="PS50222"/>
    </source>
</evidence>
<comment type="subcellular location">
    <subcellularLocation>
        <location evidence="1">Membrane</location>
        <topology evidence="1">Multi-pass membrane protein</topology>
    </subcellularLocation>
</comment>
<dbReference type="GO" id="GO:0005509">
    <property type="term" value="F:calcium ion binding"/>
    <property type="evidence" value="ECO:0007669"/>
    <property type="project" value="InterPro"/>
</dbReference>
<dbReference type="PANTHER" id="PTHR10037">
    <property type="entry name" value="VOLTAGE-GATED CATION CHANNEL CALCIUM AND SODIUM"/>
    <property type="match status" value="1"/>
</dbReference>
<comment type="caution">
    <text evidence="7">The sequence shown here is derived from an EMBL/GenBank/DDBJ whole genome shotgun (WGS) entry which is preliminary data.</text>
</comment>
<sequence>MDRDQFVQLLDQCWHDFRRQAIAAYPEQVAGLRTTPSFRELQIVTASTTSAMLRSALKNMEPSEALATSQRLRIRLGVLPHQQLVSGKSLHEAVVALGLTRYGVEDMNELVNELASYIGLYFKDMSISSFTKVKFQDEVDFIGLQPFWKWPPKDASASPCHDVPLDARLEQNVVPAQALMELFLAEEGLVHRKVFHTSTLLQQFKAMREILLASDANRLVAELTFVRINDLAVALMILANGIMIGFQTDPNYQGWEGWIYLETAFAVLLILEILFRIHFLRCHTYWCGPERYWNWFDLFLAVTSGTDLMLQLVAQQASDIAGTGLLRFTRLIRLARIVKVFRLKIMKDLRLMVKGWIAGLRTLVLAFTLLFAVLYVISGFATMALGGQLEVDGDLWPHFRTIPASMFTAFRCFTGECVSSQGHPMTDALATKFGLTFIIPYVASYMLVPASVTHVAIVRPRVSVNQVTMGIFNVILAVYVDITMRAAKENDVNSAEQYARESIRVARCTRELLKRFATAYRELSDADHGPSAVEMMSSMEFTSNRAGVFMDDDVHDQIEISKELFLVVIQDRGVQQLMDELDLPPDRANMFEVIDADGNGTLHVQELVQGMLKIRGDLTKSAARNNNLLQRVC</sequence>
<feature type="transmembrane region" description="Helical" evidence="5">
    <location>
        <begin position="258"/>
        <end position="280"/>
    </location>
</feature>
<protein>
    <submittedName>
        <fullName evidence="7">CACNA1S protein</fullName>
    </submittedName>
</protein>